<keyword evidence="2 10" id="KW-1003">Cell membrane</keyword>
<evidence type="ECO:0000256" key="1">
    <source>
        <dbReference type="ARBA" id="ARBA00004651"/>
    </source>
</evidence>
<comment type="pathway">
    <text evidence="10">Cell wall biogenesis; peptidoglycan biosynthesis.</text>
</comment>
<organism evidence="12">
    <name type="scientific">Pseudogemmatithrix spongiicola</name>
    <dbReference type="NCBI Taxonomy" id="3062599"/>
    <lineage>
        <taxon>Bacteria</taxon>
        <taxon>Pseudomonadati</taxon>
        <taxon>Gemmatimonadota</taxon>
        <taxon>Gemmatimonadia</taxon>
        <taxon>Gemmatimonadales</taxon>
        <taxon>Gemmatimonadaceae</taxon>
        <taxon>Pseudogemmatithrix</taxon>
    </lineage>
</organism>
<comment type="similarity">
    <text evidence="9 10 11">Belongs to the MurJ/MviN family.</text>
</comment>
<name>A0AA49JUL2_9BACT</name>
<feature type="transmembrane region" description="Helical" evidence="10">
    <location>
        <begin position="82"/>
        <end position="106"/>
    </location>
</feature>
<dbReference type="PRINTS" id="PR01806">
    <property type="entry name" value="VIRFACTRMVIN"/>
</dbReference>
<dbReference type="EMBL" id="CP130612">
    <property type="protein sequence ID" value="WKW12152.1"/>
    <property type="molecule type" value="Genomic_DNA"/>
</dbReference>
<keyword evidence="10 11" id="KW-0813">Transport</keyword>
<dbReference type="InterPro" id="IPR004268">
    <property type="entry name" value="MurJ"/>
</dbReference>
<evidence type="ECO:0000256" key="10">
    <source>
        <dbReference type="HAMAP-Rule" id="MF_02078"/>
    </source>
</evidence>
<accession>A0AA49JZU5</accession>
<dbReference type="InterPro" id="IPR051050">
    <property type="entry name" value="Lipid_II_flippase_MurJ/MviN"/>
</dbReference>
<dbReference type="GO" id="GO:0008360">
    <property type="term" value="P:regulation of cell shape"/>
    <property type="evidence" value="ECO:0007669"/>
    <property type="project" value="UniProtKB-UniRule"/>
</dbReference>
<gene>
    <name evidence="10 12" type="primary">murJ</name>
    <name evidence="12" type="ORF">Strain138_001432</name>
    <name evidence="13" type="ORF">Strain318_001432</name>
</gene>
<keyword evidence="10 11" id="KW-0961">Cell wall biogenesis/degradation</keyword>
<keyword evidence="14" id="KW-1185">Reference proteome</keyword>
<dbReference type="EMBL" id="CP130613">
    <property type="protein sequence ID" value="WKW15061.1"/>
    <property type="molecule type" value="Genomic_DNA"/>
</dbReference>
<evidence type="ECO:0000256" key="6">
    <source>
        <dbReference type="ARBA" id="ARBA00022989"/>
    </source>
</evidence>
<evidence type="ECO:0000256" key="4">
    <source>
        <dbReference type="ARBA" id="ARBA00022960"/>
    </source>
</evidence>
<comment type="function">
    <text evidence="8 10 11">Involved in peptidoglycan biosynthesis. Transports lipid-linked peptidoglycan precursors from the inner to the outer leaflet of the cytoplasmic membrane.</text>
</comment>
<evidence type="ECO:0000313" key="14">
    <source>
        <dbReference type="Proteomes" id="UP001229955"/>
    </source>
</evidence>
<dbReference type="Pfam" id="PF03023">
    <property type="entry name" value="MurJ"/>
    <property type="match status" value="1"/>
</dbReference>
<dbReference type="NCBIfam" id="TIGR01695">
    <property type="entry name" value="murJ_mviN"/>
    <property type="match status" value="1"/>
</dbReference>
<dbReference type="PIRSF" id="PIRSF002869">
    <property type="entry name" value="MviN"/>
    <property type="match status" value="1"/>
</dbReference>
<feature type="transmembrane region" description="Helical" evidence="10">
    <location>
        <begin position="126"/>
        <end position="148"/>
    </location>
</feature>
<dbReference type="GO" id="GO:0015648">
    <property type="term" value="F:lipid-linked peptidoglycan transporter activity"/>
    <property type="evidence" value="ECO:0007669"/>
    <property type="project" value="UniProtKB-UniRule"/>
</dbReference>
<feature type="transmembrane region" description="Helical" evidence="10">
    <location>
        <begin position="483"/>
        <end position="504"/>
    </location>
</feature>
<evidence type="ECO:0000256" key="9">
    <source>
        <dbReference type="ARBA" id="ARBA00061532"/>
    </source>
</evidence>
<accession>A0AA49JUL2</accession>
<dbReference type="Proteomes" id="UP001229955">
    <property type="component" value="Chromosome"/>
</dbReference>
<dbReference type="PANTHER" id="PTHR47019">
    <property type="entry name" value="LIPID II FLIPPASE MURJ"/>
    <property type="match status" value="1"/>
</dbReference>
<evidence type="ECO:0000256" key="3">
    <source>
        <dbReference type="ARBA" id="ARBA00022692"/>
    </source>
</evidence>
<evidence type="ECO:0000256" key="7">
    <source>
        <dbReference type="ARBA" id="ARBA00023136"/>
    </source>
</evidence>
<dbReference type="GO" id="GO:0071555">
    <property type="term" value="P:cell wall organization"/>
    <property type="evidence" value="ECO:0007669"/>
    <property type="project" value="UniProtKB-UniRule"/>
</dbReference>
<comment type="subcellular location">
    <subcellularLocation>
        <location evidence="1 10">Cell membrane</location>
        <topology evidence="1 10">Multi-pass membrane protein</topology>
    </subcellularLocation>
</comment>
<keyword evidence="4 10" id="KW-0133">Cell shape</keyword>
<feature type="transmembrane region" description="Helical" evidence="10">
    <location>
        <begin position="455"/>
        <end position="477"/>
    </location>
</feature>
<reference evidence="12" key="1">
    <citation type="submission" date="2023-07" db="EMBL/GenBank/DDBJ databases">
        <authorList>
            <person name="Haufschild T."/>
            <person name="Kallscheuer N."/>
            <person name="Hammer J."/>
            <person name="Kohn T."/>
            <person name="Kabuu M."/>
            <person name="Jogler M."/>
            <person name="Wohfarth N."/>
            <person name="Heuer A."/>
            <person name="Rohde M."/>
            <person name="van Teeseling M.C.F."/>
            <person name="Jogler C."/>
        </authorList>
    </citation>
    <scope>NUCLEOTIDE SEQUENCE</scope>
    <source>
        <strain evidence="12">Strain 138</strain>
        <strain evidence="13">Strain 318</strain>
    </source>
</reference>
<dbReference type="RefSeq" id="WP_367887825.1">
    <property type="nucleotide sequence ID" value="NZ_CP130612.1"/>
</dbReference>
<evidence type="ECO:0000313" key="12">
    <source>
        <dbReference type="EMBL" id="WKW12152.1"/>
    </source>
</evidence>
<comment type="caution">
    <text evidence="10">Lacks conserved residue(s) required for the propagation of feature annotation.</text>
</comment>
<dbReference type="GO" id="GO:0009252">
    <property type="term" value="P:peptidoglycan biosynthetic process"/>
    <property type="evidence" value="ECO:0007669"/>
    <property type="project" value="UniProtKB-UniRule"/>
</dbReference>
<proteinExistence type="inferred from homology"/>
<evidence type="ECO:0000256" key="8">
    <source>
        <dbReference type="ARBA" id="ARBA00060041"/>
    </source>
</evidence>
<dbReference type="KEGG" id="pspc:Strain318_001432"/>
<feature type="transmembrane region" description="Helical" evidence="10">
    <location>
        <begin position="155"/>
        <end position="174"/>
    </location>
</feature>
<keyword evidence="5 10" id="KW-0573">Peptidoglycan synthesis</keyword>
<feature type="transmembrane region" description="Helical" evidence="10">
    <location>
        <begin position="351"/>
        <end position="369"/>
    </location>
</feature>
<dbReference type="PANTHER" id="PTHR47019:SF1">
    <property type="entry name" value="LIPID II FLIPPASE MURJ"/>
    <property type="match status" value="1"/>
</dbReference>
<dbReference type="GO" id="GO:0005886">
    <property type="term" value="C:plasma membrane"/>
    <property type="evidence" value="ECO:0007669"/>
    <property type="project" value="UniProtKB-SubCell"/>
</dbReference>
<feature type="transmembrane region" description="Helical" evidence="10">
    <location>
        <begin position="414"/>
        <end position="435"/>
    </location>
</feature>
<dbReference type="GO" id="GO:0034204">
    <property type="term" value="P:lipid translocation"/>
    <property type="evidence" value="ECO:0007669"/>
    <property type="project" value="TreeGrafter"/>
</dbReference>
<dbReference type="CDD" id="cd13123">
    <property type="entry name" value="MATE_MurJ_like"/>
    <property type="match status" value="1"/>
</dbReference>
<feature type="transmembrane region" description="Helical" evidence="10">
    <location>
        <begin position="186"/>
        <end position="204"/>
    </location>
</feature>
<dbReference type="HAMAP" id="MF_02078">
    <property type="entry name" value="MurJ_MviN"/>
    <property type="match status" value="1"/>
</dbReference>
<feature type="transmembrane region" description="Helical" evidence="10">
    <location>
        <begin position="317"/>
        <end position="339"/>
    </location>
</feature>
<evidence type="ECO:0000256" key="11">
    <source>
        <dbReference type="PIRNR" id="PIRNR002869"/>
    </source>
</evidence>
<dbReference type="AlphaFoldDB" id="A0AA49JUL2"/>
<evidence type="ECO:0000256" key="5">
    <source>
        <dbReference type="ARBA" id="ARBA00022984"/>
    </source>
</evidence>
<feature type="transmembrane region" description="Helical" evidence="10">
    <location>
        <begin position="390"/>
        <end position="408"/>
    </location>
</feature>
<sequence>MRAGGARLVAAGILLSRLFGLVRQRVTAQYLGAGPVADALAAAFRIPNLLQNLFGEGSLSASFIPVYAKLLAEGRREDAGRVAGTILALLALFVSVLVLLGILFAPQLVWLLAPGLGQETQALAAGLIRIILPGLGLLVLSAWCLGVLNAHRRFFLSYASPVLWNAAIIAALVWRGGWQGAESAELAVAVAFGSVVGSALQLAVQVPSVVRLDRALRVGAGAARDEVRTVLRNFGPAVATRGVVQLSAYADTLIASLLGAGALATLTYAQAISMLPVSLFGMSIAASELPAMSGATGSREEIAAALRARLESGRARIAFFVIPSVVGLIAFGRVMASALYEGGAFTRDDAAWVWAALAGSGVGMLAGTMGRLFSSASFALRDTATPMRFAALRVGLAAILGLTLAMTLPERFGWAPQLGVGLLTAASGIAAWLEYRLLRVHIERQLGALPPMGRVPVTLWACAALAAAVGLGVAAVLPTWHPVLEAVAILGAYGGSYLAMTRVAGVDGARRA</sequence>
<keyword evidence="7 10" id="KW-0472">Membrane</keyword>
<keyword evidence="3 10" id="KW-0812">Transmembrane</keyword>
<keyword evidence="6 10" id="KW-1133">Transmembrane helix</keyword>
<evidence type="ECO:0000256" key="2">
    <source>
        <dbReference type="ARBA" id="ARBA00022475"/>
    </source>
</evidence>
<evidence type="ECO:0000313" key="13">
    <source>
        <dbReference type="EMBL" id="WKW15061.1"/>
    </source>
</evidence>
<protein>
    <recommendedName>
        <fullName evidence="10">Probable lipid II flippase MurJ</fullName>
    </recommendedName>
</protein>